<sequence>MGRRSFKKKRKTARQFGARKSKRPISKKKFAPATSDNDGGMQHDADLQLSTSGSDGTSSARIGETVQEPLEQCVVPAETSVHRTAQVADVADAQPSTSREDVTPTTSTTGSTIQARVEPRYVSREASRKRAATVQESLSAVSATERKMTLMSQGESSTETRAEEEFFLVQRAALNGLLGSALCQQCKQPGLKVNHETKHGLAVKMILTCTACGADADNAWSSPRMENSRAFEVNIRAMQAIKSIGKGATALTDFWSVMNVSHRGLHPKTFQKHLKAEFRPAGAGAAAHVFSEAVAAVREVYSQMEPTPTKNVTVVYDGTWMTRGHASHIGVGTVIEFYTGLVLDCVVLSNYCHGCALGPKEGDDGYNDWKKAHRPEKH</sequence>
<keyword evidence="2" id="KW-1185">Reference proteome</keyword>
<evidence type="ECO:0000313" key="2">
    <source>
        <dbReference type="Proteomes" id="UP000821865"/>
    </source>
</evidence>
<protein>
    <submittedName>
        <fullName evidence="1">Uncharacterized protein</fullName>
    </submittedName>
</protein>
<organism evidence="1 2">
    <name type="scientific">Dermacentor silvarum</name>
    <name type="common">Tick</name>
    <dbReference type="NCBI Taxonomy" id="543639"/>
    <lineage>
        <taxon>Eukaryota</taxon>
        <taxon>Metazoa</taxon>
        <taxon>Ecdysozoa</taxon>
        <taxon>Arthropoda</taxon>
        <taxon>Chelicerata</taxon>
        <taxon>Arachnida</taxon>
        <taxon>Acari</taxon>
        <taxon>Parasitiformes</taxon>
        <taxon>Ixodida</taxon>
        <taxon>Ixodoidea</taxon>
        <taxon>Ixodidae</taxon>
        <taxon>Rhipicephalinae</taxon>
        <taxon>Dermacentor</taxon>
    </lineage>
</organism>
<dbReference type="Proteomes" id="UP000821865">
    <property type="component" value="Chromosome 1"/>
</dbReference>
<proteinExistence type="predicted"/>
<reference evidence="1" key="1">
    <citation type="submission" date="2020-05" db="EMBL/GenBank/DDBJ databases">
        <title>Large-scale comparative analyses of tick genomes elucidate their genetic diversity and vector capacities.</title>
        <authorList>
            <person name="Jia N."/>
            <person name="Wang J."/>
            <person name="Shi W."/>
            <person name="Du L."/>
            <person name="Sun Y."/>
            <person name="Zhan W."/>
            <person name="Jiang J."/>
            <person name="Wang Q."/>
            <person name="Zhang B."/>
            <person name="Ji P."/>
            <person name="Sakyi L.B."/>
            <person name="Cui X."/>
            <person name="Yuan T."/>
            <person name="Jiang B."/>
            <person name="Yang W."/>
            <person name="Lam T.T.-Y."/>
            <person name="Chang Q."/>
            <person name="Ding S."/>
            <person name="Wang X."/>
            <person name="Zhu J."/>
            <person name="Ruan X."/>
            <person name="Zhao L."/>
            <person name="Wei J."/>
            <person name="Que T."/>
            <person name="Du C."/>
            <person name="Cheng J."/>
            <person name="Dai P."/>
            <person name="Han X."/>
            <person name="Huang E."/>
            <person name="Gao Y."/>
            <person name="Liu J."/>
            <person name="Shao H."/>
            <person name="Ye R."/>
            <person name="Li L."/>
            <person name="Wei W."/>
            <person name="Wang X."/>
            <person name="Wang C."/>
            <person name="Yang T."/>
            <person name="Huo Q."/>
            <person name="Li W."/>
            <person name="Guo W."/>
            <person name="Chen H."/>
            <person name="Zhou L."/>
            <person name="Ni X."/>
            <person name="Tian J."/>
            <person name="Zhou Y."/>
            <person name="Sheng Y."/>
            <person name="Liu T."/>
            <person name="Pan Y."/>
            <person name="Xia L."/>
            <person name="Li J."/>
            <person name="Zhao F."/>
            <person name="Cao W."/>
        </authorList>
    </citation>
    <scope>NUCLEOTIDE SEQUENCE</scope>
    <source>
        <strain evidence="1">Dsil-2018</strain>
    </source>
</reference>
<dbReference type="EMBL" id="CM023470">
    <property type="protein sequence ID" value="KAH7978906.1"/>
    <property type="molecule type" value="Genomic_DNA"/>
</dbReference>
<comment type="caution">
    <text evidence="1">The sequence shown here is derived from an EMBL/GenBank/DDBJ whole genome shotgun (WGS) entry which is preliminary data.</text>
</comment>
<evidence type="ECO:0000313" key="1">
    <source>
        <dbReference type="EMBL" id="KAH7978906.1"/>
    </source>
</evidence>
<name>A0ACB8DX39_DERSI</name>
<gene>
    <name evidence="1" type="ORF">HPB49_007288</name>
</gene>
<accession>A0ACB8DX39</accession>